<evidence type="ECO:0000259" key="2">
    <source>
        <dbReference type="Pfam" id="PF05532"/>
    </source>
</evidence>
<reference evidence="3 4" key="1">
    <citation type="journal article" date="2019" name="Int. J. Syst. Evol. Microbiol.">
        <title>The Global Catalogue of Microorganisms (GCM) 10K type strain sequencing project: providing services to taxonomists for standard genome sequencing and annotation.</title>
        <authorList>
            <consortium name="The Broad Institute Genomics Platform"/>
            <consortium name="The Broad Institute Genome Sequencing Center for Infectious Disease"/>
            <person name="Wu L."/>
            <person name="Ma J."/>
        </authorList>
    </citation>
    <scope>NUCLEOTIDE SEQUENCE [LARGE SCALE GENOMIC DNA]</scope>
    <source>
        <strain evidence="3 4">JCM 13476</strain>
    </source>
</reference>
<dbReference type="InterPro" id="IPR050423">
    <property type="entry name" value="UPF0337_stress_rsp"/>
</dbReference>
<dbReference type="PANTHER" id="PTHR34977:SF1">
    <property type="entry name" value="UPF0337 PROTEIN YJBJ"/>
    <property type="match status" value="1"/>
</dbReference>
<dbReference type="Gene3D" id="1.10.1470.10">
    <property type="entry name" value="YjbJ"/>
    <property type="match status" value="1"/>
</dbReference>
<dbReference type="SUPFAM" id="SSF69047">
    <property type="entry name" value="Hypothetical protein YjbJ"/>
    <property type="match status" value="1"/>
</dbReference>
<dbReference type="EMBL" id="BAAAEJ010000004">
    <property type="protein sequence ID" value="GAA0386768.1"/>
    <property type="molecule type" value="Genomic_DNA"/>
</dbReference>
<dbReference type="InterPro" id="IPR026042">
    <property type="entry name" value="YjbJ"/>
</dbReference>
<dbReference type="Pfam" id="PF05532">
    <property type="entry name" value="CsbD"/>
    <property type="match status" value="1"/>
</dbReference>
<proteinExistence type="inferred from homology"/>
<protein>
    <submittedName>
        <fullName evidence="3">CsbD family protein</fullName>
    </submittedName>
</protein>
<accession>A0ABN0Y8P4</accession>
<organism evidence="3 4">
    <name type="scientific">Brevundimonas terrae</name>
    <dbReference type="NCBI Taxonomy" id="363631"/>
    <lineage>
        <taxon>Bacteria</taxon>
        <taxon>Pseudomonadati</taxon>
        <taxon>Pseudomonadota</taxon>
        <taxon>Alphaproteobacteria</taxon>
        <taxon>Caulobacterales</taxon>
        <taxon>Caulobacteraceae</taxon>
        <taxon>Brevundimonas</taxon>
    </lineage>
</organism>
<evidence type="ECO:0000256" key="1">
    <source>
        <dbReference type="ARBA" id="ARBA00009129"/>
    </source>
</evidence>
<keyword evidence="4" id="KW-1185">Reference proteome</keyword>
<dbReference type="PANTHER" id="PTHR34977">
    <property type="entry name" value="UPF0337 PROTEIN YJBJ"/>
    <property type="match status" value="1"/>
</dbReference>
<evidence type="ECO:0000313" key="4">
    <source>
        <dbReference type="Proteomes" id="UP001500791"/>
    </source>
</evidence>
<sequence>MADWKNRVEGNWNQLSGKVKEQWAKLTDDDLAQIKGNRQQLEGRIQELYATDQETAKRQVDDWYKNQS</sequence>
<feature type="domain" description="CsbD-like" evidence="2">
    <location>
        <begin position="6"/>
        <end position="58"/>
    </location>
</feature>
<gene>
    <name evidence="3" type="ORF">GCM10009093_12000</name>
</gene>
<name>A0ABN0Y8P4_9CAUL</name>
<evidence type="ECO:0000313" key="3">
    <source>
        <dbReference type="EMBL" id="GAA0386768.1"/>
    </source>
</evidence>
<dbReference type="InterPro" id="IPR036629">
    <property type="entry name" value="YjbJ_sf"/>
</dbReference>
<dbReference type="Proteomes" id="UP001500791">
    <property type="component" value="Unassembled WGS sequence"/>
</dbReference>
<dbReference type="InterPro" id="IPR008462">
    <property type="entry name" value="CsbD"/>
</dbReference>
<comment type="similarity">
    <text evidence="1">Belongs to the UPF0337 (CsbD) family.</text>
</comment>
<comment type="caution">
    <text evidence="3">The sequence shown here is derived from an EMBL/GenBank/DDBJ whole genome shotgun (WGS) entry which is preliminary data.</text>
</comment>
<dbReference type="PIRSF" id="PIRSF039008">
    <property type="entry name" value="YjbJ"/>
    <property type="match status" value="1"/>
</dbReference>